<reference evidence="3" key="2">
    <citation type="submission" date="2024-04" db="EMBL/GenBank/DDBJ databases">
        <authorList>
            <person name="Chen Y."/>
            <person name="Shah S."/>
            <person name="Dougan E. K."/>
            <person name="Thang M."/>
            <person name="Chan C."/>
        </authorList>
    </citation>
    <scope>NUCLEOTIDE SEQUENCE [LARGE SCALE GENOMIC DNA]</scope>
</reference>
<dbReference type="Proteomes" id="UP001152797">
    <property type="component" value="Unassembled WGS sequence"/>
</dbReference>
<reference evidence="2" key="1">
    <citation type="submission" date="2022-10" db="EMBL/GenBank/DDBJ databases">
        <authorList>
            <person name="Chen Y."/>
            <person name="Dougan E. K."/>
            <person name="Chan C."/>
            <person name="Rhodes N."/>
            <person name="Thang M."/>
        </authorList>
    </citation>
    <scope>NUCLEOTIDE SEQUENCE</scope>
</reference>
<accession>A0A9P1GCD7</accession>
<dbReference type="AlphaFoldDB" id="A0A9P1GCD7"/>
<proteinExistence type="predicted"/>
<keyword evidence="4" id="KW-1185">Reference proteome</keyword>
<dbReference type="EMBL" id="CAMXCT030004121">
    <property type="protein sequence ID" value="CAL4795080.1"/>
    <property type="molecule type" value="Genomic_DNA"/>
</dbReference>
<evidence type="ECO:0000313" key="4">
    <source>
        <dbReference type="Proteomes" id="UP001152797"/>
    </source>
</evidence>
<name>A0A9P1GCD7_9DINO</name>
<feature type="region of interest" description="Disordered" evidence="1">
    <location>
        <begin position="1"/>
        <end position="79"/>
    </location>
</feature>
<comment type="caution">
    <text evidence="2">The sequence shown here is derived from an EMBL/GenBank/DDBJ whole genome shotgun (WGS) entry which is preliminary data.</text>
</comment>
<evidence type="ECO:0000313" key="2">
    <source>
        <dbReference type="EMBL" id="CAI4007768.1"/>
    </source>
</evidence>
<dbReference type="EMBL" id="CAMXCT020004121">
    <property type="protein sequence ID" value="CAL1161143.1"/>
    <property type="molecule type" value="Genomic_DNA"/>
</dbReference>
<evidence type="ECO:0000313" key="3">
    <source>
        <dbReference type="EMBL" id="CAL1161143.1"/>
    </source>
</evidence>
<feature type="compositionally biased region" description="Basic and acidic residues" evidence="1">
    <location>
        <begin position="53"/>
        <end position="79"/>
    </location>
</feature>
<dbReference type="EMBL" id="CAMXCT010004121">
    <property type="protein sequence ID" value="CAI4007768.1"/>
    <property type="molecule type" value="Genomic_DNA"/>
</dbReference>
<feature type="compositionally biased region" description="Basic and acidic residues" evidence="1">
    <location>
        <begin position="1"/>
        <end position="28"/>
    </location>
</feature>
<gene>
    <name evidence="2" type="ORF">C1SCF055_LOCUS33295</name>
</gene>
<feature type="compositionally biased region" description="Basic and acidic residues" evidence="1">
    <location>
        <begin position="37"/>
        <end position="46"/>
    </location>
</feature>
<organism evidence="2">
    <name type="scientific">Cladocopium goreaui</name>
    <dbReference type="NCBI Taxonomy" id="2562237"/>
    <lineage>
        <taxon>Eukaryota</taxon>
        <taxon>Sar</taxon>
        <taxon>Alveolata</taxon>
        <taxon>Dinophyceae</taxon>
        <taxon>Suessiales</taxon>
        <taxon>Symbiodiniaceae</taxon>
        <taxon>Cladocopium</taxon>
    </lineage>
</organism>
<sequence>MVAEDAKRKSDGPQADAKRQKGDGDSKGEVMSLEQVLAKRKEENKAPKLKFVSKNDREKNAVKEADKQKAEQKKKDRDCKATLSCQQFSNFNEFQVDFS</sequence>
<evidence type="ECO:0000256" key="1">
    <source>
        <dbReference type="SAM" id="MobiDB-lite"/>
    </source>
</evidence>
<protein>
    <submittedName>
        <fullName evidence="2">Uncharacterized protein</fullName>
    </submittedName>
</protein>